<dbReference type="Proteomes" id="UP001151699">
    <property type="component" value="Unassembled WGS sequence"/>
</dbReference>
<dbReference type="EMBL" id="WJQU01002679">
    <property type="protein sequence ID" value="KAJ6631733.1"/>
    <property type="molecule type" value="Genomic_DNA"/>
</dbReference>
<evidence type="ECO:0000313" key="1">
    <source>
        <dbReference type="EMBL" id="KAJ6631733.1"/>
    </source>
</evidence>
<evidence type="ECO:0000313" key="2">
    <source>
        <dbReference type="Proteomes" id="UP001151699"/>
    </source>
</evidence>
<dbReference type="OrthoDB" id="10059269at2759"/>
<accession>A0A9Q0MJB1</accession>
<name>A0A9Q0MJB1_9DIPT</name>
<dbReference type="AlphaFoldDB" id="A0A9Q0MJB1"/>
<gene>
    <name evidence="1" type="ORF">Bhyg_15717</name>
</gene>
<comment type="caution">
    <text evidence="1">The sequence shown here is derived from an EMBL/GenBank/DDBJ whole genome shotgun (WGS) entry which is preliminary data.</text>
</comment>
<keyword evidence="2" id="KW-1185">Reference proteome</keyword>
<organism evidence="1 2">
    <name type="scientific">Pseudolycoriella hygida</name>
    <dbReference type="NCBI Taxonomy" id="35572"/>
    <lineage>
        <taxon>Eukaryota</taxon>
        <taxon>Metazoa</taxon>
        <taxon>Ecdysozoa</taxon>
        <taxon>Arthropoda</taxon>
        <taxon>Hexapoda</taxon>
        <taxon>Insecta</taxon>
        <taxon>Pterygota</taxon>
        <taxon>Neoptera</taxon>
        <taxon>Endopterygota</taxon>
        <taxon>Diptera</taxon>
        <taxon>Nematocera</taxon>
        <taxon>Sciaroidea</taxon>
        <taxon>Sciaridae</taxon>
        <taxon>Pseudolycoriella</taxon>
    </lineage>
</organism>
<proteinExistence type="predicted"/>
<reference evidence="1" key="1">
    <citation type="submission" date="2022-07" db="EMBL/GenBank/DDBJ databases">
        <authorList>
            <person name="Trinca V."/>
            <person name="Uliana J.V.C."/>
            <person name="Torres T.T."/>
            <person name="Ward R.J."/>
            <person name="Monesi N."/>
        </authorList>
    </citation>
    <scope>NUCLEOTIDE SEQUENCE</scope>
    <source>
        <strain evidence="1">HSMRA1968</strain>
        <tissue evidence="1">Whole embryos</tissue>
    </source>
</reference>
<protein>
    <submittedName>
        <fullName evidence="1">Uncharacterized protein</fullName>
    </submittedName>
</protein>
<sequence>MQVNVYYFIAIWFFSHRCALSKSIQKRQLYREQVSPNLGGKIPDTAFHTDRLALNQLQKAGIAVPDGVILEQRNPEVYHYSHRTMRPVYKVAATADSRYTPAEGRYKSKTSFETTYVMPQIAKHYAINVIRPIQKQLAISHSISKDQARIPAINNLHPSIDWLQYWPYKEFDSDFELEYHPYFYENFSQGFYSRPNILHDFATFFDSYIHQ</sequence>